<proteinExistence type="predicted"/>
<name>A0A5M3T9Z6_LIMPL</name>
<evidence type="ECO:0008006" key="3">
    <source>
        <dbReference type="Google" id="ProtNLM"/>
    </source>
</evidence>
<dbReference type="Proteomes" id="UP000326169">
    <property type="component" value="Unassembled WGS sequence"/>
</dbReference>
<accession>A0A5M3T9Z6</accession>
<reference evidence="1 2" key="1">
    <citation type="journal article" date="2019" name="J Genomics">
        <title>The Draft Genome of a Hydrogen-producing Cyanobacterium, Arthrospira platensis NIES-46.</title>
        <authorList>
            <person name="Suzuki S."/>
            <person name="Yamaguchi H."/>
            <person name="Kawachi M."/>
        </authorList>
    </citation>
    <scope>NUCLEOTIDE SEQUENCE [LARGE SCALE GENOMIC DNA]</scope>
    <source>
        <strain evidence="1 2">NIES-46</strain>
    </source>
</reference>
<gene>
    <name evidence="1" type="ORF">NIES46_26950</name>
</gene>
<comment type="caution">
    <text evidence="1">The sequence shown here is derived from an EMBL/GenBank/DDBJ whole genome shotgun (WGS) entry which is preliminary data.</text>
</comment>
<dbReference type="RefSeq" id="WP_006617157.1">
    <property type="nucleotide sequence ID" value="NZ_BIMW01000103.1"/>
</dbReference>
<dbReference type="Gene3D" id="1.25.10.10">
    <property type="entry name" value="Leucine-rich Repeat Variant"/>
    <property type="match status" value="1"/>
</dbReference>
<protein>
    <recommendedName>
        <fullName evidence="3">DUF1822 family protein</fullName>
    </recommendedName>
</protein>
<keyword evidence="2" id="KW-1185">Reference proteome</keyword>
<dbReference type="GeneID" id="301683524"/>
<evidence type="ECO:0000313" key="2">
    <source>
        <dbReference type="Proteomes" id="UP000326169"/>
    </source>
</evidence>
<dbReference type="Pfam" id="PF08852">
    <property type="entry name" value="DUF1822"/>
    <property type="match status" value="1"/>
</dbReference>
<dbReference type="InterPro" id="IPR011989">
    <property type="entry name" value="ARM-like"/>
</dbReference>
<organism evidence="1 2">
    <name type="scientific">Limnospira platensis NIES-46</name>
    <dbReference type="NCBI Taxonomy" id="1236695"/>
    <lineage>
        <taxon>Bacteria</taxon>
        <taxon>Bacillati</taxon>
        <taxon>Cyanobacteriota</taxon>
        <taxon>Cyanophyceae</taxon>
        <taxon>Oscillatoriophycideae</taxon>
        <taxon>Oscillatoriales</taxon>
        <taxon>Sirenicapillariaceae</taxon>
        <taxon>Limnospira</taxon>
    </lineage>
</organism>
<dbReference type="EMBL" id="BIMW01000103">
    <property type="protein sequence ID" value="GCE94636.1"/>
    <property type="molecule type" value="Genomic_DNA"/>
</dbReference>
<sequence>MFTIEDLTELHPDRLWLSFSEEQREIAWQYSRLFSHAYSQWNGYLNRLAINAVIPGLQEELDLNPTIWQPNSLPSFWENVNGTRLLINDNYSVVIIPSETVDTEEFRVPQEWVDIPSWVANYYLAVQVYPEAGYLQVWGYATHQQLKNQAVYDEFERVYVLPKADIIDDLNVMVVAQELCDTEIAFVSPLPPLYQNQAERWLEQLSSNTVENPRLAMPFYQWAALIANDKWREELYQRRCDRLSTQIRQSFNYLSQWLADLALPEWQDFRGLWRPRQMEYRGKRVDLRGETNRERVAYWVDVILGKNSEELWKTSAQSLRYTTPGNPRVIEALVNLLAKTTEEETRWAAAETLWLLDPENPAAGIRKVKDLGMEITGELLSLMVAVLPKGANRFAVFLRLYAMGEREFLSPGVQLRVWREFLSPGVQLRVWDEMGTLFDSATARERDNYIQIKLSGNLGEWLNVEVKWGENSIMEGFLI</sequence>
<evidence type="ECO:0000313" key="1">
    <source>
        <dbReference type="EMBL" id="GCE94636.1"/>
    </source>
</evidence>
<dbReference type="InterPro" id="IPR014951">
    <property type="entry name" value="DUF1822"/>
</dbReference>